<proteinExistence type="predicted"/>
<feature type="non-terminal residue" evidence="1">
    <location>
        <position position="1"/>
    </location>
</feature>
<dbReference type="AlphaFoldDB" id="A0A383D9C9"/>
<dbReference type="EMBL" id="UINC01215462">
    <property type="protein sequence ID" value="SVE41147.1"/>
    <property type="molecule type" value="Genomic_DNA"/>
</dbReference>
<name>A0A383D9C9_9ZZZZ</name>
<gene>
    <name evidence="1" type="ORF">METZ01_LOCUS494001</name>
</gene>
<organism evidence="1">
    <name type="scientific">marine metagenome</name>
    <dbReference type="NCBI Taxonomy" id="408172"/>
    <lineage>
        <taxon>unclassified sequences</taxon>
        <taxon>metagenomes</taxon>
        <taxon>ecological metagenomes</taxon>
    </lineage>
</organism>
<protein>
    <submittedName>
        <fullName evidence="1">Uncharacterized protein</fullName>
    </submittedName>
</protein>
<accession>A0A383D9C9</accession>
<feature type="non-terminal residue" evidence="1">
    <location>
        <position position="88"/>
    </location>
</feature>
<sequence length="88" mass="10233">VGLLFATLSLIISTTTPLKIMPNWCYNRIRIYADEDQVNQLKEIYDIFNNHSDPFNQILPIPDFKNIPNEKGELPKLEQMKNPKGEIM</sequence>
<evidence type="ECO:0000313" key="1">
    <source>
        <dbReference type="EMBL" id="SVE41147.1"/>
    </source>
</evidence>
<reference evidence="1" key="1">
    <citation type="submission" date="2018-05" db="EMBL/GenBank/DDBJ databases">
        <authorList>
            <person name="Lanie J.A."/>
            <person name="Ng W.-L."/>
            <person name="Kazmierczak K.M."/>
            <person name="Andrzejewski T.M."/>
            <person name="Davidsen T.M."/>
            <person name="Wayne K.J."/>
            <person name="Tettelin H."/>
            <person name="Glass J.I."/>
            <person name="Rusch D."/>
            <person name="Podicherti R."/>
            <person name="Tsui H.-C.T."/>
            <person name="Winkler M.E."/>
        </authorList>
    </citation>
    <scope>NUCLEOTIDE SEQUENCE</scope>
</reference>